<dbReference type="InterPro" id="IPR050307">
    <property type="entry name" value="Sterol_Desaturase_Related"/>
</dbReference>
<dbReference type="InterPro" id="IPR006694">
    <property type="entry name" value="Fatty_acid_hydroxylase"/>
</dbReference>
<dbReference type="RefSeq" id="WP_219747261.1">
    <property type="nucleotide sequence ID" value="NZ_JAHXZN010000001.1"/>
</dbReference>
<evidence type="ECO:0000256" key="3">
    <source>
        <dbReference type="ARBA" id="ARBA00022989"/>
    </source>
</evidence>
<feature type="domain" description="Fatty acid hydroxylase" evidence="6">
    <location>
        <begin position="86"/>
        <end position="224"/>
    </location>
</feature>
<organism evidence="7 8">
    <name type="scientific">Sphingomonas citri</name>
    <dbReference type="NCBI Taxonomy" id="2862499"/>
    <lineage>
        <taxon>Bacteria</taxon>
        <taxon>Pseudomonadati</taxon>
        <taxon>Pseudomonadota</taxon>
        <taxon>Alphaproteobacteria</taxon>
        <taxon>Sphingomonadales</taxon>
        <taxon>Sphingomonadaceae</taxon>
        <taxon>Sphingomonas</taxon>
    </lineage>
</organism>
<comment type="subcellular location">
    <subcellularLocation>
        <location evidence="1">Membrane</location>
    </subcellularLocation>
</comment>
<protein>
    <submittedName>
        <fullName evidence="7">Sterol desaturase family protein</fullName>
    </submittedName>
</protein>
<reference evidence="7 8" key="1">
    <citation type="submission" date="2021-07" db="EMBL/GenBank/DDBJ databases">
        <title>Sphingomonas sp.</title>
        <authorList>
            <person name="Feng G."/>
            <person name="Li J."/>
            <person name="Pan M."/>
        </authorList>
    </citation>
    <scope>NUCLEOTIDE SEQUENCE [LARGE SCALE GENOMIC DNA]</scope>
    <source>
        <strain evidence="7 8">RRHST34</strain>
    </source>
</reference>
<evidence type="ECO:0000256" key="1">
    <source>
        <dbReference type="ARBA" id="ARBA00004370"/>
    </source>
</evidence>
<keyword evidence="4 5" id="KW-0472">Membrane</keyword>
<feature type="transmembrane region" description="Helical" evidence="5">
    <location>
        <begin position="159"/>
        <end position="180"/>
    </location>
</feature>
<gene>
    <name evidence="7" type="ORF">KZ820_03415</name>
</gene>
<evidence type="ECO:0000313" key="7">
    <source>
        <dbReference type="EMBL" id="MBW6529774.1"/>
    </source>
</evidence>
<comment type="caution">
    <text evidence="7">The sequence shown here is derived from an EMBL/GenBank/DDBJ whole genome shotgun (WGS) entry which is preliminary data.</text>
</comment>
<evidence type="ECO:0000256" key="4">
    <source>
        <dbReference type="ARBA" id="ARBA00023136"/>
    </source>
</evidence>
<proteinExistence type="predicted"/>
<evidence type="ECO:0000256" key="5">
    <source>
        <dbReference type="SAM" id="Phobius"/>
    </source>
</evidence>
<dbReference type="EMBL" id="JAHXZN010000001">
    <property type="protein sequence ID" value="MBW6529774.1"/>
    <property type="molecule type" value="Genomic_DNA"/>
</dbReference>
<keyword evidence="8" id="KW-1185">Reference proteome</keyword>
<sequence>MIHLSVWLAVLAAIFVPLERLCAIQRQTGFRRQLPLDLFLYFASGFVPALVLAAPLAALTALAQSHLPEDYCTALDRLPGPGRLTISFAVAEVGFYWGHRWSHEWPWLWRYHALHHEPERLDWLVNSRTHPIDMIFTRLCGLVPIHLLGLASAKWDRGGAIAAAVVALSTWWGFFLHANVRWRFGWLEQLVATPAFHHWHHVADTPLNRNFAATLPALDRFFGTLHLPARDWPERYGIGAPPQRDASTDEL</sequence>
<evidence type="ECO:0000313" key="8">
    <source>
        <dbReference type="Proteomes" id="UP000759103"/>
    </source>
</evidence>
<accession>A0ABS7BK34</accession>
<feature type="transmembrane region" description="Helical" evidence="5">
    <location>
        <begin position="38"/>
        <end position="59"/>
    </location>
</feature>
<evidence type="ECO:0000256" key="2">
    <source>
        <dbReference type="ARBA" id="ARBA00022692"/>
    </source>
</evidence>
<dbReference type="Proteomes" id="UP000759103">
    <property type="component" value="Unassembled WGS sequence"/>
</dbReference>
<name>A0ABS7BK34_9SPHN</name>
<keyword evidence="2 5" id="KW-0812">Transmembrane</keyword>
<evidence type="ECO:0000259" key="6">
    <source>
        <dbReference type="Pfam" id="PF04116"/>
    </source>
</evidence>
<keyword evidence="3 5" id="KW-1133">Transmembrane helix</keyword>
<dbReference type="Pfam" id="PF04116">
    <property type="entry name" value="FA_hydroxylase"/>
    <property type="match status" value="1"/>
</dbReference>
<dbReference type="PANTHER" id="PTHR11863">
    <property type="entry name" value="STEROL DESATURASE"/>
    <property type="match status" value="1"/>
</dbReference>